<dbReference type="InterPro" id="IPR051398">
    <property type="entry name" value="Polysacch_Deacetylase"/>
</dbReference>
<dbReference type="Proteomes" id="UP000254927">
    <property type="component" value="Unassembled WGS sequence"/>
</dbReference>
<dbReference type="InterPro" id="IPR032772">
    <property type="entry name" value="PGA_deacetylase_PgaB_C"/>
</dbReference>
<dbReference type="GO" id="GO:0005975">
    <property type="term" value="P:carbohydrate metabolic process"/>
    <property type="evidence" value="ECO:0007669"/>
    <property type="project" value="InterPro"/>
</dbReference>
<dbReference type="Gene3D" id="3.20.20.370">
    <property type="entry name" value="Glycoside hydrolase/deacetylase"/>
    <property type="match status" value="1"/>
</dbReference>
<dbReference type="EC" id="3.5.1.-" evidence="3"/>
<gene>
    <name evidence="3" type="primary">pgaB</name>
    <name evidence="3" type="ORF">NCTC10660_01584</name>
</gene>
<dbReference type="EMBL" id="UGQW01000002">
    <property type="protein sequence ID" value="STZ68083.1"/>
    <property type="molecule type" value="Genomic_DNA"/>
</dbReference>
<dbReference type="PANTHER" id="PTHR34216">
    <property type="match status" value="1"/>
</dbReference>
<keyword evidence="3" id="KW-0378">Hydrolase</keyword>
<dbReference type="AlphaFoldDB" id="A0A378U1N2"/>
<dbReference type="Pfam" id="PF14883">
    <property type="entry name" value="GHL13"/>
    <property type="match status" value="1"/>
</dbReference>
<dbReference type="InterPro" id="IPR002509">
    <property type="entry name" value="NODB_dom"/>
</dbReference>
<protein>
    <submittedName>
        <fullName evidence="3">Poly-beta-1,6-N-acetyl-D-glucosamine N-deacetylase</fullName>
        <ecNumber evidence="3">3.5.1.-</ecNumber>
    </submittedName>
</protein>
<dbReference type="GeneID" id="93352565"/>
<dbReference type="GO" id="GO:0043708">
    <property type="term" value="P:cell adhesion involved in biofilm formation"/>
    <property type="evidence" value="ECO:0007669"/>
    <property type="project" value="InterPro"/>
</dbReference>
<dbReference type="InterPro" id="IPR011330">
    <property type="entry name" value="Glyco_hydro/deAcase_b/a-brl"/>
</dbReference>
<dbReference type="InterPro" id="IPR023854">
    <property type="entry name" value="PGA_deacetylase_PgaB"/>
</dbReference>
<dbReference type="GO" id="GO:0016810">
    <property type="term" value="F:hydrolase activity, acting on carbon-nitrogen (but not peptide) bonds"/>
    <property type="evidence" value="ECO:0007669"/>
    <property type="project" value="InterPro"/>
</dbReference>
<reference evidence="3 4" key="1">
    <citation type="submission" date="2018-06" db="EMBL/GenBank/DDBJ databases">
        <authorList>
            <consortium name="Pathogen Informatics"/>
            <person name="Doyle S."/>
        </authorList>
    </citation>
    <scope>NUCLEOTIDE SEQUENCE [LARGE SCALE GENOMIC DNA]</scope>
    <source>
        <strain evidence="3 4">NCTC10660</strain>
    </source>
</reference>
<dbReference type="RefSeq" id="WP_074895651.1">
    <property type="nucleotide sequence ID" value="NZ_UGQW01000002.1"/>
</dbReference>
<evidence type="ECO:0000259" key="2">
    <source>
        <dbReference type="PROSITE" id="PS51677"/>
    </source>
</evidence>
<evidence type="ECO:0000256" key="1">
    <source>
        <dbReference type="ARBA" id="ARBA00022729"/>
    </source>
</evidence>
<proteinExistence type="predicted"/>
<dbReference type="PANTHER" id="PTHR34216:SF7">
    <property type="entry name" value="POLY-BETA-1,6-N-ACETYL-D-GLUCOSAMINE N-DEACETYLASE"/>
    <property type="match status" value="1"/>
</dbReference>
<feature type="domain" description="NodB homology" evidence="2">
    <location>
        <begin position="82"/>
        <end position="323"/>
    </location>
</feature>
<keyword evidence="1" id="KW-0732">Signal</keyword>
<evidence type="ECO:0000313" key="3">
    <source>
        <dbReference type="EMBL" id="STZ68083.1"/>
    </source>
</evidence>
<organism evidence="3 4">
    <name type="scientific">Neisseria elongata</name>
    <dbReference type="NCBI Taxonomy" id="495"/>
    <lineage>
        <taxon>Bacteria</taxon>
        <taxon>Pseudomonadati</taxon>
        <taxon>Pseudomonadota</taxon>
        <taxon>Betaproteobacteria</taxon>
        <taxon>Neisseriales</taxon>
        <taxon>Neisseriaceae</taxon>
        <taxon>Neisseria</taxon>
    </lineage>
</organism>
<name>A0A378U1N2_NEIEL</name>
<dbReference type="Pfam" id="PF01522">
    <property type="entry name" value="Polysacc_deac_1"/>
    <property type="match status" value="1"/>
</dbReference>
<evidence type="ECO:0000313" key="4">
    <source>
        <dbReference type="Proteomes" id="UP000254927"/>
    </source>
</evidence>
<dbReference type="Gene3D" id="3.20.20.80">
    <property type="entry name" value="Glycosidases"/>
    <property type="match status" value="1"/>
</dbReference>
<dbReference type="NCBIfam" id="TIGR03938">
    <property type="entry name" value="deacetyl_PgaB"/>
    <property type="match status" value="1"/>
</dbReference>
<dbReference type="SUPFAM" id="SSF88713">
    <property type="entry name" value="Glycoside hydrolase/deacetylase"/>
    <property type="match status" value="1"/>
</dbReference>
<dbReference type="PROSITE" id="PS51677">
    <property type="entry name" value="NODB"/>
    <property type="match status" value="1"/>
</dbReference>
<accession>A0A378U1N2</accession>
<sequence>MRILLVLLLLLPIRQVWAEIRYGVLTYHDVVEGKVSNQTDTPTISRSKLIEHFDWLKNNGYTPVSWKQIKEAEAGKGSLPEKPVLLTFDDGYLSFYQTVFPLLQQYRYPAVLAVVTSWLDEKDYVPYGTTKLPRNHFLSWPQIKTLQQSGLVEIASHSDNLHRGQAGNPMGSEFAAALSGYYRNGRYETAEEYRHRIEADLKTSADKIEWHTGVRPRIIVWPYGQFNQTAVNIARKTGFDGSFSLYDRRLNRLSDGHIGRAMLDEGSDTAFLQAYLQEQLPRHRPQKIAHVDLDYIYDTDERQMNRNIDALINRISKLGVNTVYLQAFADPDGDGTADAVYFPNRRIPMRADLFSRVSWQLMSRTKTEVYAWMPMLAVNAGKGYEYVTDHRTQMPDPAHYLRLSPYNEKNRKLLEDLYEDLAFHARFNGIIFHDDGLLTDNEGKIAPGKRSEEQYRREAVQKEQDLIKHGDRLKTAALNYSFNGLEQMKTARNLYAGVITDKNQQKWFAQSLPAFVKHYDYTAIMAMPYMENEAAIDSLQAAEWLKGLVTTVQNSGLPSEKIVFELQTVNWRSERPLPAGEITNWLHILRQAGVQNIGYYPDNVHTNQPPIQQIKPVLDQFQ</sequence>